<gene>
    <name evidence="3" type="ORF">KPH14_008776</name>
</gene>
<proteinExistence type="predicted"/>
<organism evidence="3 4">
    <name type="scientific">Odynerus spinipes</name>
    <dbReference type="NCBI Taxonomy" id="1348599"/>
    <lineage>
        <taxon>Eukaryota</taxon>
        <taxon>Metazoa</taxon>
        <taxon>Ecdysozoa</taxon>
        <taxon>Arthropoda</taxon>
        <taxon>Hexapoda</taxon>
        <taxon>Insecta</taxon>
        <taxon>Pterygota</taxon>
        <taxon>Neoptera</taxon>
        <taxon>Endopterygota</taxon>
        <taxon>Hymenoptera</taxon>
        <taxon>Apocrita</taxon>
        <taxon>Aculeata</taxon>
        <taxon>Vespoidea</taxon>
        <taxon>Vespidae</taxon>
        <taxon>Eumeninae</taxon>
        <taxon>Odynerus</taxon>
    </lineage>
</organism>
<dbReference type="Pfam" id="PF01607">
    <property type="entry name" value="CBM_14"/>
    <property type="match status" value="1"/>
</dbReference>
<sequence>MYVLRLAFIGIFIVGNATCSLLALLNYDSSDITIDIDNKNPCNATRQCSDCRTSRLCIPVNDKFQQVALIACDKNPVTPYCDQDTGLCTSVAPNGCASKDFICPSASGTYPDPVSCTRYHICVDGYRITNVCPPNNVYDHVLGDCRLRRTVSDCVVVNCQGQEGKAFVYPKDDRIYGSCVTGRPYLIGRCKDYEKYDLGLRRCVRVCRGPGNQPSEECQKYVRCAETSRGKYQPVFQYCPCDKGFDEDTGVCTAEATCMQNVTDPCKLKPKVAKSSLAFFSEDEDQEDDSDSDSADDPVVSTLIVNNSENQNSDNSVSNGNDNANGNIVNGNGNDNNANNGNVGNVKPSRPGLRPFIINNSGNSDSHNEVSNGDDSVNGNIVNGNGNSNNANEGNVGNVKPSRPGLRPFIINNSGNSNSDSNVSNGNDSSNGNIVNGNDNDNNANNGNVGNAVVPKPGLRPLIINNSNNDNSNNNVSNGNDKNNGNIVNGNANGNNSNSGNVGN</sequence>
<evidence type="ECO:0000256" key="1">
    <source>
        <dbReference type="SAM" id="MobiDB-lite"/>
    </source>
</evidence>
<dbReference type="SUPFAM" id="SSF57625">
    <property type="entry name" value="Invertebrate chitin-binding proteins"/>
    <property type="match status" value="1"/>
</dbReference>
<protein>
    <recommendedName>
        <fullName evidence="2">Chitin-binding type-2 domain-containing protein</fullName>
    </recommendedName>
</protein>
<dbReference type="Proteomes" id="UP001258017">
    <property type="component" value="Unassembled WGS sequence"/>
</dbReference>
<dbReference type="GO" id="GO:0005576">
    <property type="term" value="C:extracellular region"/>
    <property type="evidence" value="ECO:0007669"/>
    <property type="project" value="InterPro"/>
</dbReference>
<dbReference type="InterPro" id="IPR036508">
    <property type="entry name" value="Chitin-bd_dom_sf"/>
</dbReference>
<evidence type="ECO:0000313" key="4">
    <source>
        <dbReference type="Proteomes" id="UP001258017"/>
    </source>
</evidence>
<dbReference type="SMART" id="SM00494">
    <property type="entry name" value="ChtBD2"/>
    <property type="match status" value="2"/>
</dbReference>
<accession>A0AAD9R8A5</accession>
<dbReference type="PROSITE" id="PS50940">
    <property type="entry name" value="CHIT_BIND_II"/>
    <property type="match status" value="1"/>
</dbReference>
<dbReference type="GO" id="GO:0008061">
    <property type="term" value="F:chitin binding"/>
    <property type="evidence" value="ECO:0007669"/>
    <property type="project" value="InterPro"/>
</dbReference>
<comment type="caution">
    <text evidence="3">The sequence shown here is derived from an EMBL/GenBank/DDBJ whole genome shotgun (WGS) entry which is preliminary data.</text>
</comment>
<dbReference type="Gene3D" id="2.170.140.10">
    <property type="entry name" value="Chitin binding domain"/>
    <property type="match status" value="1"/>
</dbReference>
<name>A0AAD9R8A5_9HYME</name>
<feature type="compositionally biased region" description="Low complexity" evidence="1">
    <location>
        <begin position="373"/>
        <end position="399"/>
    </location>
</feature>
<reference evidence="3" key="1">
    <citation type="submission" date="2021-08" db="EMBL/GenBank/DDBJ databases">
        <authorList>
            <person name="Misof B."/>
            <person name="Oliver O."/>
            <person name="Podsiadlowski L."/>
            <person name="Donath A."/>
            <person name="Peters R."/>
            <person name="Mayer C."/>
            <person name="Rust J."/>
            <person name="Gunkel S."/>
            <person name="Lesny P."/>
            <person name="Martin S."/>
            <person name="Oeyen J.P."/>
            <person name="Petersen M."/>
            <person name="Panagiotis P."/>
            <person name="Wilbrandt J."/>
            <person name="Tanja T."/>
        </authorList>
    </citation>
    <scope>NUCLEOTIDE SEQUENCE</scope>
    <source>
        <strain evidence="3">GBR_01_08_01A</strain>
        <tissue evidence="3">Thorax + abdomen</tissue>
    </source>
</reference>
<feature type="compositionally biased region" description="Low complexity" evidence="1">
    <location>
        <begin position="411"/>
        <end position="454"/>
    </location>
</feature>
<dbReference type="EMBL" id="JAIFRP010004521">
    <property type="protein sequence ID" value="KAK2575032.1"/>
    <property type="molecule type" value="Genomic_DNA"/>
</dbReference>
<dbReference type="InterPro" id="IPR002557">
    <property type="entry name" value="Chitin-bd_dom"/>
</dbReference>
<feature type="compositionally biased region" description="Low complexity" evidence="1">
    <location>
        <begin position="465"/>
        <end position="504"/>
    </location>
</feature>
<feature type="compositionally biased region" description="Low complexity" evidence="1">
    <location>
        <begin position="312"/>
        <end position="345"/>
    </location>
</feature>
<keyword evidence="4" id="KW-1185">Reference proteome</keyword>
<feature type="domain" description="Chitin-binding type-2" evidence="2">
    <location>
        <begin position="100"/>
        <end position="156"/>
    </location>
</feature>
<feature type="region of interest" description="Disordered" evidence="1">
    <location>
        <begin position="306"/>
        <end position="504"/>
    </location>
</feature>
<evidence type="ECO:0000259" key="2">
    <source>
        <dbReference type="PROSITE" id="PS50940"/>
    </source>
</evidence>
<feature type="compositionally biased region" description="Polar residues" evidence="1">
    <location>
        <begin position="358"/>
        <end position="371"/>
    </location>
</feature>
<reference evidence="3" key="2">
    <citation type="journal article" date="2023" name="Commun. Biol.">
        <title>Intrasexual cuticular hydrocarbon dimorphism in a wasp sheds light on hydrocarbon biosynthesis genes in Hymenoptera.</title>
        <authorList>
            <person name="Moris V.C."/>
            <person name="Podsiadlowski L."/>
            <person name="Martin S."/>
            <person name="Oeyen J.P."/>
            <person name="Donath A."/>
            <person name="Petersen M."/>
            <person name="Wilbrandt J."/>
            <person name="Misof B."/>
            <person name="Liedtke D."/>
            <person name="Thamm M."/>
            <person name="Scheiner R."/>
            <person name="Schmitt T."/>
            <person name="Niehuis O."/>
        </authorList>
    </citation>
    <scope>NUCLEOTIDE SEQUENCE</scope>
    <source>
        <strain evidence="3">GBR_01_08_01A</strain>
    </source>
</reference>
<evidence type="ECO:0000313" key="3">
    <source>
        <dbReference type="EMBL" id="KAK2575032.1"/>
    </source>
</evidence>
<dbReference type="AlphaFoldDB" id="A0AAD9R8A5"/>